<dbReference type="GO" id="GO:0004674">
    <property type="term" value="F:protein serine/threonine kinase activity"/>
    <property type="evidence" value="ECO:0007669"/>
    <property type="project" value="UniProtKB-KW"/>
</dbReference>
<keyword evidence="1" id="KW-0723">Serine/threonine-protein kinase</keyword>
<dbReference type="PANTHER" id="PTHR24345">
    <property type="entry name" value="SERINE/THREONINE-PROTEIN KINASE PLK"/>
    <property type="match status" value="1"/>
</dbReference>
<dbReference type="InterPro" id="IPR011009">
    <property type="entry name" value="Kinase-like_dom_sf"/>
</dbReference>
<dbReference type="InterPro" id="IPR008271">
    <property type="entry name" value="Ser/Thr_kinase_AS"/>
</dbReference>
<dbReference type="PROSITE" id="PS50011">
    <property type="entry name" value="PROTEIN_KINASE_DOM"/>
    <property type="match status" value="1"/>
</dbReference>
<sequence length="122" mass="14176">LRLMQGLSHFNVVQFIGHFEMSIENKKHFCIVMPFYENKSLAEYIDDQGSVDKIPIQIREKWMIQLIQGLNYLHQKCIMHRDLKPENIFIDKDLNAIIGDLGVGKNTFLEQANTFAGTAIYM</sequence>
<dbReference type="PROSITE" id="PS00108">
    <property type="entry name" value="PROTEIN_KINASE_ST"/>
    <property type="match status" value="1"/>
</dbReference>
<dbReference type="PANTHER" id="PTHR24345:SF0">
    <property type="entry name" value="CELL CYCLE SERINE_THREONINE-PROTEIN KINASE CDC5_MSD2"/>
    <property type="match status" value="1"/>
</dbReference>
<keyword evidence="2" id="KW-0808">Transferase</keyword>
<dbReference type="AlphaFoldDB" id="A0A146K975"/>
<protein>
    <submittedName>
        <fullName evidence="7">Kinase, NEK</fullName>
    </submittedName>
</protein>
<keyword evidence="3" id="KW-0547">Nucleotide-binding</keyword>
<evidence type="ECO:0000256" key="2">
    <source>
        <dbReference type="ARBA" id="ARBA00022679"/>
    </source>
</evidence>
<keyword evidence="5" id="KW-0067">ATP-binding</keyword>
<evidence type="ECO:0000259" key="6">
    <source>
        <dbReference type="PROSITE" id="PS50011"/>
    </source>
</evidence>
<feature type="non-terminal residue" evidence="7">
    <location>
        <position position="1"/>
    </location>
</feature>
<dbReference type="GO" id="GO:0005634">
    <property type="term" value="C:nucleus"/>
    <property type="evidence" value="ECO:0007669"/>
    <property type="project" value="TreeGrafter"/>
</dbReference>
<gene>
    <name evidence="7" type="ORF">TPC1_14318</name>
</gene>
<evidence type="ECO:0000256" key="3">
    <source>
        <dbReference type="ARBA" id="ARBA00022741"/>
    </source>
</evidence>
<dbReference type="Pfam" id="PF00069">
    <property type="entry name" value="Pkinase"/>
    <property type="match status" value="1"/>
</dbReference>
<name>A0A146K975_9EUKA</name>
<organism evidence="7">
    <name type="scientific">Trepomonas sp. PC1</name>
    <dbReference type="NCBI Taxonomy" id="1076344"/>
    <lineage>
        <taxon>Eukaryota</taxon>
        <taxon>Metamonada</taxon>
        <taxon>Diplomonadida</taxon>
        <taxon>Hexamitidae</taxon>
        <taxon>Hexamitinae</taxon>
        <taxon>Trepomonas</taxon>
    </lineage>
</organism>
<evidence type="ECO:0000256" key="5">
    <source>
        <dbReference type="ARBA" id="ARBA00022840"/>
    </source>
</evidence>
<evidence type="ECO:0000256" key="1">
    <source>
        <dbReference type="ARBA" id="ARBA00022527"/>
    </source>
</evidence>
<feature type="non-terminal residue" evidence="7">
    <location>
        <position position="122"/>
    </location>
</feature>
<dbReference type="Gene3D" id="1.10.510.10">
    <property type="entry name" value="Transferase(Phosphotransferase) domain 1"/>
    <property type="match status" value="1"/>
</dbReference>
<dbReference type="EMBL" id="GDID01003194">
    <property type="protein sequence ID" value="JAP93412.1"/>
    <property type="molecule type" value="Transcribed_RNA"/>
</dbReference>
<dbReference type="GO" id="GO:0005524">
    <property type="term" value="F:ATP binding"/>
    <property type="evidence" value="ECO:0007669"/>
    <property type="project" value="UniProtKB-KW"/>
</dbReference>
<keyword evidence="4 7" id="KW-0418">Kinase</keyword>
<evidence type="ECO:0000313" key="7">
    <source>
        <dbReference type="EMBL" id="JAP93412.1"/>
    </source>
</evidence>
<accession>A0A146K975</accession>
<dbReference type="InterPro" id="IPR000719">
    <property type="entry name" value="Prot_kinase_dom"/>
</dbReference>
<evidence type="ECO:0000256" key="4">
    <source>
        <dbReference type="ARBA" id="ARBA00022777"/>
    </source>
</evidence>
<dbReference type="SUPFAM" id="SSF56112">
    <property type="entry name" value="Protein kinase-like (PK-like)"/>
    <property type="match status" value="1"/>
</dbReference>
<dbReference type="SMART" id="SM00220">
    <property type="entry name" value="S_TKc"/>
    <property type="match status" value="1"/>
</dbReference>
<feature type="domain" description="Protein kinase" evidence="6">
    <location>
        <begin position="1"/>
        <end position="122"/>
    </location>
</feature>
<proteinExistence type="predicted"/>
<reference evidence="7" key="1">
    <citation type="submission" date="2015-07" db="EMBL/GenBank/DDBJ databases">
        <title>Adaptation to a free-living lifestyle via gene acquisitions in the diplomonad Trepomonas sp. PC1.</title>
        <authorList>
            <person name="Xu F."/>
            <person name="Jerlstrom-Hultqvist J."/>
            <person name="Kolisko M."/>
            <person name="Simpson A.G.B."/>
            <person name="Roger A.J."/>
            <person name="Svard S.G."/>
            <person name="Andersson J.O."/>
        </authorList>
    </citation>
    <scope>NUCLEOTIDE SEQUENCE</scope>
    <source>
        <strain evidence="7">PC1</strain>
    </source>
</reference>